<evidence type="ECO:0000256" key="4">
    <source>
        <dbReference type="PROSITE-ProRule" id="PRU00335"/>
    </source>
</evidence>
<dbReference type="Proteomes" id="UP001500016">
    <property type="component" value="Unassembled WGS sequence"/>
</dbReference>
<dbReference type="PANTHER" id="PTHR30055">
    <property type="entry name" value="HTH-TYPE TRANSCRIPTIONAL REGULATOR RUTR"/>
    <property type="match status" value="1"/>
</dbReference>
<keyword evidence="1" id="KW-0805">Transcription regulation</keyword>
<proteinExistence type="predicted"/>
<gene>
    <name evidence="6" type="ORF">GCM10009801_04260</name>
</gene>
<dbReference type="Gene3D" id="1.10.357.10">
    <property type="entry name" value="Tetracycline Repressor, domain 2"/>
    <property type="match status" value="1"/>
</dbReference>
<dbReference type="Gene3D" id="1.10.10.60">
    <property type="entry name" value="Homeodomain-like"/>
    <property type="match status" value="1"/>
</dbReference>
<reference evidence="6 7" key="1">
    <citation type="journal article" date="2019" name="Int. J. Syst. Evol. Microbiol.">
        <title>The Global Catalogue of Microorganisms (GCM) 10K type strain sequencing project: providing services to taxonomists for standard genome sequencing and annotation.</title>
        <authorList>
            <consortium name="The Broad Institute Genomics Platform"/>
            <consortium name="The Broad Institute Genome Sequencing Center for Infectious Disease"/>
            <person name="Wu L."/>
            <person name="Ma J."/>
        </authorList>
    </citation>
    <scope>NUCLEOTIDE SEQUENCE [LARGE SCALE GENOMIC DNA]</scope>
    <source>
        <strain evidence="6 7">JCM 15478</strain>
    </source>
</reference>
<dbReference type="InterPro" id="IPR001647">
    <property type="entry name" value="HTH_TetR"/>
</dbReference>
<dbReference type="InterPro" id="IPR036271">
    <property type="entry name" value="Tet_transcr_reg_TetR-rel_C_sf"/>
</dbReference>
<dbReference type="Pfam" id="PF00440">
    <property type="entry name" value="TetR_N"/>
    <property type="match status" value="1"/>
</dbReference>
<keyword evidence="3" id="KW-0804">Transcription</keyword>
<evidence type="ECO:0000313" key="7">
    <source>
        <dbReference type="Proteomes" id="UP001500016"/>
    </source>
</evidence>
<dbReference type="InterPro" id="IPR004111">
    <property type="entry name" value="Repressor_TetR_C"/>
</dbReference>
<dbReference type="Pfam" id="PF02909">
    <property type="entry name" value="TetR_C_1"/>
    <property type="match status" value="1"/>
</dbReference>
<dbReference type="SUPFAM" id="SSF48498">
    <property type="entry name" value="Tetracyclin repressor-like, C-terminal domain"/>
    <property type="match status" value="1"/>
</dbReference>
<keyword evidence="2 4" id="KW-0238">DNA-binding</keyword>
<evidence type="ECO:0000313" key="6">
    <source>
        <dbReference type="EMBL" id="GAA2061720.1"/>
    </source>
</evidence>
<dbReference type="PANTHER" id="PTHR30055:SF151">
    <property type="entry name" value="TRANSCRIPTIONAL REGULATORY PROTEIN"/>
    <property type="match status" value="1"/>
</dbReference>
<evidence type="ECO:0000256" key="2">
    <source>
        <dbReference type="ARBA" id="ARBA00023125"/>
    </source>
</evidence>
<dbReference type="EMBL" id="BAAAPE010000001">
    <property type="protein sequence ID" value="GAA2061720.1"/>
    <property type="molecule type" value="Genomic_DNA"/>
</dbReference>
<protein>
    <submittedName>
        <fullName evidence="6">TetR/AcrR family transcriptional regulator</fullName>
    </submittedName>
</protein>
<name>A0ABN2VG72_9ACTN</name>
<evidence type="ECO:0000256" key="1">
    <source>
        <dbReference type="ARBA" id="ARBA00023015"/>
    </source>
</evidence>
<evidence type="ECO:0000256" key="3">
    <source>
        <dbReference type="ARBA" id="ARBA00023163"/>
    </source>
</evidence>
<comment type="caution">
    <text evidence="6">The sequence shown here is derived from an EMBL/GenBank/DDBJ whole genome shotgun (WGS) entry which is preliminary data.</text>
</comment>
<feature type="DNA-binding region" description="H-T-H motif" evidence="4">
    <location>
        <begin position="67"/>
        <end position="86"/>
    </location>
</feature>
<dbReference type="SUPFAM" id="SSF46689">
    <property type="entry name" value="Homeodomain-like"/>
    <property type="match status" value="1"/>
</dbReference>
<keyword evidence="7" id="KW-1185">Reference proteome</keyword>
<feature type="domain" description="HTH tetR-type" evidence="5">
    <location>
        <begin position="44"/>
        <end position="104"/>
    </location>
</feature>
<accession>A0ABN2VG72</accession>
<dbReference type="PROSITE" id="PS50977">
    <property type="entry name" value="HTH_TETR_2"/>
    <property type="match status" value="1"/>
</dbReference>
<organism evidence="6 7">
    <name type="scientific">Streptomyces albiaxialis</name>
    <dbReference type="NCBI Taxonomy" id="329523"/>
    <lineage>
        <taxon>Bacteria</taxon>
        <taxon>Bacillati</taxon>
        <taxon>Actinomycetota</taxon>
        <taxon>Actinomycetes</taxon>
        <taxon>Kitasatosporales</taxon>
        <taxon>Streptomycetaceae</taxon>
        <taxon>Streptomyces</taxon>
    </lineage>
</organism>
<evidence type="ECO:0000259" key="5">
    <source>
        <dbReference type="PROSITE" id="PS50977"/>
    </source>
</evidence>
<dbReference type="InterPro" id="IPR050109">
    <property type="entry name" value="HTH-type_TetR-like_transc_reg"/>
</dbReference>
<dbReference type="RefSeq" id="WP_344523289.1">
    <property type="nucleotide sequence ID" value="NZ_BAAAPE010000001.1"/>
</dbReference>
<dbReference type="InterPro" id="IPR009057">
    <property type="entry name" value="Homeodomain-like_sf"/>
</dbReference>
<sequence>MTTDPADQPAADETGEGLAKLTRSLDLLWSGGERPRPARGPKPGLTLERIVVTAIDLADREGLGALSMRKVAGELGVGTMSLYRYVPGKGELIDLMVDHVNGPEEDLAERRGRDWRATMEFIAESSWTLYTTHSWILQVNQARPILGPNSMAGFEFALEALDGLGLSGQERVGLLVSLDNLVTGAARSHVLYQQAAQQSGVTDEEFWNTQGPYVVRAMRDGAFPLMEALPEDAFSATGEEIMRFGLEALLDGFAALIASRAGRDGAAPATGPEPPRT</sequence>